<dbReference type="Gene3D" id="1.10.10.1450">
    <property type="match status" value="1"/>
</dbReference>
<name>A0A8K0KSU3_LADFU</name>
<evidence type="ECO:0000256" key="1">
    <source>
        <dbReference type="SAM" id="MobiDB-lite"/>
    </source>
</evidence>
<reference evidence="3" key="1">
    <citation type="submission" date="2013-04" db="EMBL/GenBank/DDBJ databases">
        <authorList>
            <person name="Qu J."/>
            <person name="Murali S.C."/>
            <person name="Bandaranaike D."/>
            <person name="Bellair M."/>
            <person name="Blankenburg K."/>
            <person name="Chao H."/>
            <person name="Dinh H."/>
            <person name="Doddapaneni H."/>
            <person name="Downs B."/>
            <person name="Dugan-Rocha S."/>
            <person name="Elkadiri S."/>
            <person name="Gnanaolivu R.D."/>
            <person name="Hernandez B."/>
            <person name="Javaid M."/>
            <person name="Jayaseelan J.C."/>
            <person name="Lee S."/>
            <person name="Li M."/>
            <person name="Ming W."/>
            <person name="Munidasa M."/>
            <person name="Muniz J."/>
            <person name="Nguyen L."/>
            <person name="Ongeri F."/>
            <person name="Osuji N."/>
            <person name="Pu L.-L."/>
            <person name="Puazo M."/>
            <person name="Qu C."/>
            <person name="Quiroz J."/>
            <person name="Raj R."/>
            <person name="Weissenberger G."/>
            <person name="Xin Y."/>
            <person name="Zou X."/>
            <person name="Han Y."/>
            <person name="Richards S."/>
            <person name="Worley K."/>
            <person name="Muzny D."/>
            <person name="Gibbs R."/>
        </authorList>
    </citation>
    <scope>NUCLEOTIDE SEQUENCE</scope>
    <source>
        <strain evidence="3">Sampled in the wild</strain>
    </source>
</reference>
<comment type="caution">
    <text evidence="3">The sequence shown here is derived from an EMBL/GenBank/DDBJ whole genome shotgun (WGS) entry which is preliminary data.</text>
</comment>
<gene>
    <name evidence="3" type="ORF">J437_LFUL017633</name>
</gene>
<dbReference type="EMBL" id="KZ309869">
    <property type="protein sequence ID" value="KAG8239723.1"/>
    <property type="molecule type" value="Genomic_DNA"/>
</dbReference>
<evidence type="ECO:0000259" key="2">
    <source>
        <dbReference type="Pfam" id="PF17906"/>
    </source>
</evidence>
<keyword evidence="4" id="KW-1185">Reference proteome</keyword>
<feature type="non-terminal residue" evidence="3">
    <location>
        <position position="1"/>
    </location>
</feature>
<proteinExistence type="predicted"/>
<feature type="domain" description="Mos1 transposase HTH" evidence="2">
    <location>
        <begin position="8"/>
        <end position="50"/>
    </location>
</feature>
<evidence type="ECO:0000313" key="4">
    <source>
        <dbReference type="Proteomes" id="UP000792457"/>
    </source>
</evidence>
<reference evidence="3" key="2">
    <citation type="submission" date="2017-10" db="EMBL/GenBank/DDBJ databases">
        <title>Ladona fulva Genome sequencing and assembly.</title>
        <authorList>
            <person name="Murali S."/>
            <person name="Richards S."/>
            <person name="Bandaranaike D."/>
            <person name="Bellair M."/>
            <person name="Blankenburg K."/>
            <person name="Chao H."/>
            <person name="Dinh H."/>
            <person name="Doddapaneni H."/>
            <person name="Dugan-Rocha S."/>
            <person name="Elkadiri S."/>
            <person name="Gnanaolivu R."/>
            <person name="Hernandez B."/>
            <person name="Skinner E."/>
            <person name="Javaid M."/>
            <person name="Lee S."/>
            <person name="Li M."/>
            <person name="Ming W."/>
            <person name="Munidasa M."/>
            <person name="Muniz J."/>
            <person name="Nguyen L."/>
            <person name="Hughes D."/>
            <person name="Osuji N."/>
            <person name="Pu L.-L."/>
            <person name="Puazo M."/>
            <person name="Qu C."/>
            <person name="Quiroz J."/>
            <person name="Raj R."/>
            <person name="Weissenberger G."/>
            <person name="Xin Y."/>
            <person name="Zou X."/>
            <person name="Han Y."/>
            <person name="Worley K."/>
            <person name="Muzny D."/>
            <person name="Gibbs R."/>
        </authorList>
    </citation>
    <scope>NUCLEOTIDE SEQUENCE</scope>
    <source>
        <strain evidence="3">Sampled in the wild</strain>
    </source>
</reference>
<accession>A0A8K0KSU3</accession>
<feature type="region of interest" description="Disordered" evidence="1">
    <location>
        <begin position="123"/>
        <end position="147"/>
    </location>
</feature>
<dbReference type="PANTHER" id="PTHR46060">
    <property type="entry name" value="MARINER MOS1 TRANSPOSASE-LIKE PROTEIN"/>
    <property type="match status" value="1"/>
</dbReference>
<dbReference type="AlphaFoldDB" id="A0A8K0KSU3"/>
<organism evidence="3 4">
    <name type="scientific">Ladona fulva</name>
    <name type="common">Scarce chaser dragonfly</name>
    <name type="synonym">Libellula fulva</name>
    <dbReference type="NCBI Taxonomy" id="123851"/>
    <lineage>
        <taxon>Eukaryota</taxon>
        <taxon>Metazoa</taxon>
        <taxon>Ecdysozoa</taxon>
        <taxon>Arthropoda</taxon>
        <taxon>Hexapoda</taxon>
        <taxon>Insecta</taxon>
        <taxon>Pterygota</taxon>
        <taxon>Palaeoptera</taxon>
        <taxon>Odonata</taxon>
        <taxon>Epiprocta</taxon>
        <taxon>Anisoptera</taxon>
        <taxon>Libelluloidea</taxon>
        <taxon>Libellulidae</taxon>
        <taxon>Ladona</taxon>
    </lineage>
</organism>
<protein>
    <recommendedName>
        <fullName evidence="2">Mos1 transposase HTH domain-containing protein</fullName>
    </recommendedName>
</protein>
<sequence>MESSLEQRYVIKFCSKLNKSLAETHKLIVQAYGGNALSYSQVSRWLKAFKGRGGRRTPRPSTSTIRPVVRRNSRHSQNNCTRTGKLRKVCAKLVTDDQKNHRVTELLKRVEIEPHFLGNVITGDETCHPRHRDEGPCRGPSSRTHTVRGRVAGESVWMPKGTTSKNIK</sequence>
<dbReference type="Pfam" id="PF17906">
    <property type="entry name" value="HTH_48"/>
    <property type="match status" value="1"/>
</dbReference>
<feature type="compositionally biased region" description="Basic and acidic residues" evidence="1">
    <location>
        <begin position="125"/>
        <end position="136"/>
    </location>
</feature>
<dbReference type="InterPro" id="IPR052709">
    <property type="entry name" value="Transposase-MT_Hybrid"/>
</dbReference>
<evidence type="ECO:0000313" key="3">
    <source>
        <dbReference type="EMBL" id="KAG8239723.1"/>
    </source>
</evidence>
<dbReference type="OrthoDB" id="6118231at2759"/>
<dbReference type="Proteomes" id="UP000792457">
    <property type="component" value="Unassembled WGS sequence"/>
</dbReference>
<dbReference type="InterPro" id="IPR041426">
    <property type="entry name" value="Mos1_HTH"/>
</dbReference>
<dbReference type="PANTHER" id="PTHR46060:SF1">
    <property type="entry name" value="MARINER MOS1 TRANSPOSASE-LIKE PROTEIN"/>
    <property type="match status" value="1"/>
</dbReference>